<proteinExistence type="predicted"/>
<organism evidence="1 2">
    <name type="scientific">Campylobacter curvus (strain 525.92)</name>
    <dbReference type="NCBI Taxonomy" id="360105"/>
    <lineage>
        <taxon>Bacteria</taxon>
        <taxon>Pseudomonadati</taxon>
        <taxon>Campylobacterota</taxon>
        <taxon>Epsilonproteobacteria</taxon>
        <taxon>Campylobacterales</taxon>
        <taxon>Campylobacteraceae</taxon>
        <taxon>Campylobacter</taxon>
    </lineage>
</organism>
<dbReference type="STRING" id="360105.CCV52592_0023"/>
<accession>A7H0T4</accession>
<dbReference type="RefSeq" id="WP_011992797.1">
    <property type="nucleotide sequence ID" value="NC_009715.2"/>
</dbReference>
<reference evidence="1" key="1">
    <citation type="submission" date="2016-07" db="EMBL/GenBank/DDBJ databases">
        <title>Comparative genomics of the Campylobacter concisus group.</title>
        <authorList>
            <person name="Miller W.G."/>
            <person name="Yee E."/>
            <person name="Chapman M.H."/>
            <person name="Huynh S."/>
            <person name="Bono J.L."/>
            <person name="On S.L.W."/>
            <person name="StLeger J."/>
            <person name="Foster G."/>
            <person name="Parker C.T."/>
        </authorList>
    </citation>
    <scope>NUCLEOTIDE SEQUENCE</scope>
    <source>
        <strain evidence="1">525.92</strain>
    </source>
</reference>
<evidence type="ECO:0000313" key="1">
    <source>
        <dbReference type="EMBL" id="EAU00360.1"/>
    </source>
</evidence>
<dbReference type="InterPro" id="IPR010767">
    <property type="entry name" value="Phage_CGC-2007_Cje0229"/>
</dbReference>
<dbReference type="HOGENOM" id="CLU_128732_1_0_7"/>
<dbReference type="OrthoDB" id="88276at2"/>
<evidence type="ECO:0000313" key="2">
    <source>
        <dbReference type="Proteomes" id="UP000006380"/>
    </source>
</evidence>
<dbReference type="KEGG" id="ccv:CCV52592_0023"/>
<name>A7H0T4_CAMC5</name>
<dbReference type="Pfam" id="PF07087">
    <property type="entry name" value="DUF1353"/>
    <property type="match status" value="1"/>
</dbReference>
<evidence type="ECO:0008006" key="3">
    <source>
        <dbReference type="Google" id="ProtNLM"/>
    </source>
</evidence>
<dbReference type="Proteomes" id="UP000006380">
    <property type="component" value="Chromosome"/>
</dbReference>
<sequence>MEIRRPILKPYDKDKFELVGEYRHKEIIVPTGYKTNGANVPRIFWSIFPPNSPEYLSATLVHDWLCEQREFQKADEILREMMSELGCSKLKVWIFYTACRIYHKFRYGA</sequence>
<dbReference type="AlphaFoldDB" id="A7H0T4"/>
<dbReference type="EMBL" id="CP000767">
    <property type="protein sequence ID" value="EAU00360.1"/>
    <property type="molecule type" value="Genomic_DNA"/>
</dbReference>
<gene>
    <name evidence="1" type="ORF">CCV52592_0023</name>
</gene>
<protein>
    <recommendedName>
        <fullName evidence="3">DUF1353 domain-containing protein</fullName>
    </recommendedName>
</protein>
<keyword evidence="2" id="KW-1185">Reference proteome</keyword>